<sequence>MTNDCPFDKIYPSELNRNEDYFMAHAFNEAIEAWKKDEVPIGAVIEYEGRIIASAHNQSRSTNDPTAHAEILAISQAANTLGDWRLNECRLYVTKEPCPMCSGALVIARIGKVYYGLPDEKMGCVGGAVDLGALPRSNHHFESIGGVMEDANHAILKAFFEKKRAINAAKKEAARLEDPKE</sequence>
<evidence type="ECO:0000256" key="7">
    <source>
        <dbReference type="ARBA" id="ARBA00048045"/>
    </source>
</evidence>
<dbReference type="SUPFAM" id="SSF53927">
    <property type="entry name" value="Cytidine deaminase-like"/>
    <property type="match status" value="1"/>
</dbReference>
<evidence type="ECO:0000256" key="1">
    <source>
        <dbReference type="ARBA" id="ARBA00010669"/>
    </source>
</evidence>
<organism evidence="10 11">
    <name type="scientific">Coraliomargarita akajimensis (strain DSM 45221 / IAM 15411 / JCM 23193 / KCTC 12865 / 04OKA010-24)</name>
    <dbReference type="NCBI Taxonomy" id="583355"/>
    <lineage>
        <taxon>Bacteria</taxon>
        <taxon>Pseudomonadati</taxon>
        <taxon>Verrucomicrobiota</taxon>
        <taxon>Opitutia</taxon>
        <taxon>Puniceicoccales</taxon>
        <taxon>Coraliomargaritaceae</taxon>
        <taxon>Coraliomargarita</taxon>
    </lineage>
</organism>
<dbReference type="HAMAP" id="MF_00972">
    <property type="entry name" value="tRNA_aden_deaminase"/>
    <property type="match status" value="1"/>
</dbReference>
<dbReference type="RefSeq" id="WP_013043633.1">
    <property type="nucleotide sequence ID" value="NC_014008.1"/>
</dbReference>
<feature type="binding site" evidence="8">
    <location>
        <position position="68"/>
    </location>
    <ligand>
        <name>Zn(2+)</name>
        <dbReference type="ChEBI" id="CHEBI:29105"/>
        <note>catalytic</note>
    </ligand>
</feature>
<evidence type="ECO:0000259" key="9">
    <source>
        <dbReference type="PROSITE" id="PS51747"/>
    </source>
</evidence>
<dbReference type="InterPro" id="IPR016192">
    <property type="entry name" value="APOBEC/CMP_deaminase_Zn-bd"/>
</dbReference>
<evidence type="ECO:0000256" key="8">
    <source>
        <dbReference type="HAMAP-Rule" id="MF_00972"/>
    </source>
</evidence>
<protein>
    <recommendedName>
        <fullName evidence="8">tRNA-specific adenosine deaminase</fullName>
        <ecNumber evidence="8">3.5.4.33</ecNumber>
    </recommendedName>
</protein>
<dbReference type="Proteomes" id="UP000000925">
    <property type="component" value="Chromosome"/>
</dbReference>
<keyword evidence="11" id="KW-1185">Reference proteome</keyword>
<dbReference type="STRING" id="583355.Caka_1893"/>
<evidence type="ECO:0000313" key="10">
    <source>
        <dbReference type="EMBL" id="ADE54911.1"/>
    </source>
</evidence>
<dbReference type="PANTHER" id="PTHR11079">
    <property type="entry name" value="CYTOSINE DEAMINASE FAMILY MEMBER"/>
    <property type="match status" value="1"/>
</dbReference>
<dbReference type="InterPro" id="IPR028883">
    <property type="entry name" value="tRNA_aden_deaminase"/>
</dbReference>
<dbReference type="eggNOG" id="COG0590">
    <property type="taxonomic scope" value="Bacteria"/>
</dbReference>
<dbReference type="HOGENOM" id="CLU_025810_3_1_0"/>
<keyword evidence="3 8" id="KW-0819">tRNA processing</keyword>
<dbReference type="InterPro" id="IPR002125">
    <property type="entry name" value="CMP_dCMP_dom"/>
</dbReference>
<feature type="active site" description="Proton donor" evidence="8">
    <location>
        <position position="70"/>
    </location>
</feature>
<evidence type="ECO:0000256" key="5">
    <source>
        <dbReference type="ARBA" id="ARBA00022801"/>
    </source>
</evidence>
<dbReference type="GO" id="GO:0052717">
    <property type="term" value="F:tRNA-specific adenosine-34 deaminase activity"/>
    <property type="evidence" value="ECO:0007669"/>
    <property type="project" value="UniProtKB-UniRule"/>
</dbReference>
<evidence type="ECO:0000256" key="6">
    <source>
        <dbReference type="ARBA" id="ARBA00022833"/>
    </source>
</evidence>
<name>D5EKK4_CORAD</name>
<feature type="domain" description="CMP/dCMP-type deaminase" evidence="9">
    <location>
        <begin position="17"/>
        <end position="144"/>
    </location>
</feature>
<comment type="subunit">
    <text evidence="2 8">Homodimer.</text>
</comment>
<evidence type="ECO:0000313" key="11">
    <source>
        <dbReference type="Proteomes" id="UP000000925"/>
    </source>
</evidence>
<comment type="similarity">
    <text evidence="1">Belongs to the cytidine and deoxycytidylate deaminase family. ADAT2 subfamily.</text>
</comment>
<dbReference type="Pfam" id="PF14437">
    <property type="entry name" value="MafB19-deam"/>
    <property type="match status" value="1"/>
</dbReference>
<comment type="function">
    <text evidence="8">Catalyzes the deamination of adenosine to inosine at the wobble position 34 of tRNA(Arg2).</text>
</comment>
<dbReference type="PROSITE" id="PS00903">
    <property type="entry name" value="CYT_DCMP_DEAMINASES_1"/>
    <property type="match status" value="1"/>
</dbReference>
<dbReference type="GO" id="GO:0008270">
    <property type="term" value="F:zinc ion binding"/>
    <property type="evidence" value="ECO:0007669"/>
    <property type="project" value="UniProtKB-UniRule"/>
</dbReference>
<keyword evidence="4 8" id="KW-0479">Metal-binding</keyword>
<dbReference type="PANTHER" id="PTHR11079:SF202">
    <property type="entry name" value="TRNA-SPECIFIC ADENOSINE DEAMINASE"/>
    <property type="match status" value="1"/>
</dbReference>
<evidence type="ECO:0000256" key="4">
    <source>
        <dbReference type="ARBA" id="ARBA00022723"/>
    </source>
</evidence>
<keyword evidence="6 8" id="KW-0862">Zinc</keyword>
<dbReference type="PROSITE" id="PS51747">
    <property type="entry name" value="CYT_DCMP_DEAMINASES_2"/>
    <property type="match status" value="1"/>
</dbReference>
<proteinExistence type="inferred from homology"/>
<dbReference type="InterPro" id="IPR016193">
    <property type="entry name" value="Cytidine_deaminase-like"/>
</dbReference>
<evidence type="ECO:0000256" key="3">
    <source>
        <dbReference type="ARBA" id="ARBA00022694"/>
    </source>
</evidence>
<gene>
    <name evidence="8" type="primary">tadA</name>
    <name evidence="10" type="ordered locus">Caka_1893</name>
</gene>
<accession>D5EKK4</accession>
<dbReference type="Gene3D" id="3.40.140.10">
    <property type="entry name" value="Cytidine Deaminase, domain 2"/>
    <property type="match status" value="1"/>
</dbReference>
<dbReference type="KEGG" id="caa:Caka_1893"/>
<dbReference type="CDD" id="cd01285">
    <property type="entry name" value="nucleoside_deaminase"/>
    <property type="match status" value="1"/>
</dbReference>
<dbReference type="AlphaFoldDB" id="D5EKK4"/>
<dbReference type="EC" id="3.5.4.33" evidence="8"/>
<dbReference type="InterPro" id="IPR058535">
    <property type="entry name" value="MafB19-deam"/>
</dbReference>
<dbReference type="EMBL" id="CP001998">
    <property type="protein sequence ID" value="ADE54911.1"/>
    <property type="molecule type" value="Genomic_DNA"/>
</dbReference>
<comment type="catalytic activity">
    <reaction evidence="7 8">
        <text>adenosine(34) in tRNA + H2O + H(+) = inosine(34) in tRNA + NH4(+)</text>
        <dbReference type="Rhea" id="RHEA:43168"/>
        <dbReference type="Rhea" id="RHEA-COMP:10373"/>
        <dbReference type="Rhea" id="RHEA-COMP:10374"/>
        <dbReference type="ChEBI" id="CHEBI:15377"/>
        <dbReference type="ChEBI" id="CHEBI:15378"/>
        <dbReference type="ChEBI" id="CHEBI:28938"/>
        <dbReference type="ChEBI" id="CHEBI:74411"/>
        <dbReference type="ChEBI" id="CHEBI:82852"/>
        <dbReference type="EC" id="3.5.4.33"/>
    </reaction>
</comment>
<feature type="binding site" evidence="8">
    <location>
        <position position="98"/>
    </location>
    <ligand>
        <name>Zn(2+)</name>
        <dbReference type="ChEBI" id="CHEBI:29105"/>
        <note>catalytic</note>
    </ligand>
</feature>
<keyword evidence="5 8" id="KW-0378">Hydrolase</keyword>
<dbReference type="NCBIfam" id="NF008113">
    <property type="entry name" value="PRK10860.1"/>
    <property type="match status" value="1"/>
</dbReference>
<evidence type="ECO:0000256" key="2">
    <source>
        <dbReference type="ARBA" id="ARBA00011738"/>
    </source>
</evidence>
<dbReference type="GO" id="GO:0002100">
    <property type="term" value="P:tRNA wobble adenosine to inosine editing"/>
    <property type="evidence" value="ECO:0007669"/>
    <property type="project" value="UniProtKB-UniRule"/>
</dbReference>
<feature type="binding site" evidence="8">
    <location>
        <position position="101"/>
    </location>
    <ligand>
        <name>Zn(2+)</name>
        <dbReference type="ChEBI" id="CHEBI:29105"/>
        <note>catalytic</note>
    </ligand>
</feature>
<comment type="cofactor">
    <cofactor evidence="8">
        <name>Zn(2+)</name>
        <dbReference type="ChEBI" id="CHEBI:29105"/>
    </cofactor>
    <text evidence="8">Binds 1 zinc ion per subunit.</text>
</comment>
<reference evidence="10 11" key="1">
    <citation type="journal article" date="2010" name="Stand. Genomic Sci.">
        <title>Complete genome sequence of Coraliomargarita akajimensis type strain (04OKA010-24).</title>
        <authorList>
            <person name="Mavromatis K."/>
            <person name="Abt B."/>
            <person name="Brambilla E."/>
            <person name="Lapidus A."/>
            <person name="Copeland A."/>
            <person name="Deshpande S."/>
            <person name="Nolan M."/>
            <person name="Lucas S."/>
            <person name="Tice H."/>
            <person name="Cheng J.F."/>
            <person name="Han C."/>
            <person name="Detter J.C."/>
            <person name="Woyke T."/>
            <person name="Goodwin L."/>
            <person name="Pitluck S."/>
            <person name="Held B."/>
            <person name="Brettin T."/>
            <person name="Tapia R."/>
            <person name="Ivanova N."/>
            <person name="Mikhailova N."/>
            <person name="Pati A."/>
            <person name="Liolios K."/>
            <person name="Chen A."/>
            <person name="Palaniappan K."/>
            <person name="Land M."/>
            <person name="Hauser L."/>
            <person name="Chang Y.J."/>
            <person name="Jeffries C.D."/>
            <person name="Rohde M."/>
            <person name="Goker M."/>
            <person name="Bristow J."/>
            <person name="Eisen J.A."/>
            <person name="Markowitz V."/>
            <person name="Hugenholtz P."/>
            <person name="Klenk H.P."/>
            <person name="Kyrpides N.C."/>
        </authorList>
    </citation>
    <scope>NUCLEOTIDE SEQUENCE [LARGE SCALE GENOMIC DNA]</scope>
    <source>
        <strain evidence="11">DSM 45221 / IAM 15411 / JCM 23193 / KCTC 12865</strain>
    </source>
</reference>